<reference evidence="1 2" key="1">
    <citation type="submission" date="2018-09" db="EMBL/GenBank/DDBJ databases">
        <title>Paenibacillus aracenensis nov. sp. isolated from a cave in southern Spain.</title>
        <authorList>
            <person name="Jurado V."/>
            <person name="Gutierrez-Patricio S."/>
            <person name="Gonzalez-Pimentel J.L."/>
            <person name="Miller A.Z."/>
            <person name="Laiz L."/>
            <person name="Saiz-Jimenez C."/>
        </authorList>
    </citation>
    <scope>NUCLEOTIDE SEQUENCE [LARGE SCALE GENOMIC DNA]</scope>
    <source>
        <strain evidence="1 2">DSM 22867</strain>
    </source>
</reference>
<keyword evidence="2" id="KW-1185">Reference proteome</keyword>
<dbReference type="AlphaFoldDB" id="A0A3A1UX65"/>
<dbReference type="Proteomes" id="UP000266482">
    <property type="component" value="Unassembled WGS sequence"/>
</dbReference>
<name>A0A3A1UX65_9BACL</name>
<evidence type="ECO:0000313" key="2">
    <source>
        <dbReference type="Proteomes" id="UP000266482"/>
    </source>
</evidence>
<evidence type="ECO:0000313" key="1">
    <source>
        <dbReference type="EMBL" id="RIX53118.1"/>
    </source>
</evidence>
<dbReference type="RefSeq" id="WP_119599698.1">
    <property type="nucleotide sequence ID" value="NZ_QXQA01000005.1"/>
</dbReference>
<protein>
    <submittedName>
        <fullName evidence="1">Uncharacterized protein</fullName>
    </submittedName>
</protein>
<sequence>MEFEAAYEKFLKEQREGAEGMRLQRLSGDLTGEKKLLQILWPIFRSFDGFRLEHEIITPSGYKIFIDVFYEPLGLAFECDGFVVHAELISRDRFDMERMRIRRIAACNYVYIPFSWDELDKKPDQCRASVYEILGRLGQTAPSGQLTIYERETLLSMRMIGRPFRMGDVGACLNRKVKTCQQVVRSLIEKKLVKPLYPDRKRNHYYVVDELAVKRLMR</sequence>
<dbReference type="EMBL" id="QXQA01000005">
    <property type="protein sequence ID" value="RIX53118.1"/>
    <property type="molecule type" value="Genomic_DNA"/>
</dbReference>
<dbReference type="OrthoDB" id="2579926at2"/>
<accession>A0A3A1UX65</accession>
<proteinExistence type="predicted"/>
<organism evidence="1 2">
    <name type="scientific">Paenibacillus nanensis</name>
    <dbReference type="NCBI Taxonomy" id="393251"/>
    <lineage>
        <taxon>Bacteria</taxon>
        <taxon>Bacillati</taxon>
        <taxon>Bacillota</taxon>
        <taxon>Bacilli</taxon>
        <taxon>Bacillales</taxon>
        <taxon>Paenibacillaceae</taxon>
        <taxon>Paenibacillus</taxon>
    </lineage>
</organism>
<gene>
    <name evidence="1" type="ORF">D3P08_10805</name>
</gene>
<comment type="caution">
    <text evidence="1">The sequence shown here is derived from an EMBL/GenBank/DDBJ whole genome shotgun (WGS) entry which is preliminary data.</text>
</comment>